<keyword evidence="3" id="KW-0648">Protein biosynthesis</keyword>
<sequence length="433" mass="50348">MPNLTFDEFFDYTTFPLLKFSPTARHLLIQTRCPSWNTSSYENTLWLYDIKNQTRKLITLNLSASSKPKWSPSGDYIALTLKTDNSENKTNDKQTEQHIYLYSLISDELFSIQIDKDILSTFTWSDNDSSLYIATIDLWSIDKENDLYNDEWKDVIQYRQHVVPSNSTIYRIDLNFNNLSLPVERHVVRNVSFLINELLYVSYEKQLIVSSVSKLIEDLNDFELYSIDLQNTLKLTRLTNNEVAEIELQLSIDGHHLFFLTVSLGTNKGKFNNTQYRLYSLNLINGQLTRLGETFQGNINRYAIKYDFGVYILGQLGTEVHIYTQELSTNDLIHHHGWNGTYELIASSNENGPIAFVYSSFEKPMEVYFANNINQLKSARAITNENDLFNQRNLPQTKLYSWINEDDHRVIEGILHYPPGMFESKNLSLLVLI</sequence>
<name>A0A821XQW3_9BILA</name>
<keyword evidence="2" id="KW-0853">WD repeat</keyword>
<dbReference type="Proteomes" id="UP000663848">
    <property type="component" value="Unassembled WGS sequence"/>
</dbReference>
<evidence type="ECO:0000256" key="3">
    <source>
        <dbReference type="ARBA" id="ARBA00022917"/>
    </source>
</evidence>
<gene>
    <name evidence="5" type="ORF">QYT958_LOCUS33233</name>
</gene>
<evidence type="ECO:0000313" key="5">
    <source>
        <dbReference type="EMBL" id="CAF4947761.1"/>
    </source>
</evidence>
<evidence type="ECO:0000313" key="6">
    <source>
        <dbReference type="Proteomes" id="UP000663848"/>
    </source>
</evidence>
<dbReference type="GO" id="GO:0003743">
    <property type="term" value="F:translation initiation factor activity"/>
    <property type="evidence" value="ECO:0007669"/>
    <property type="project" value="UniProtKB-KW"/>
</dbReference>
<accession>A0A821XQW3</accession>
<proteinExistence type="predicted"/>
<dbReference type="SUPFAM" id="SSF82171">
    <property type="entry name" value="DPP6 N-terminal domain-like"/>
    <property type="match status" value="1"/>
</dbReference>
<dbReference type="InterPro" id="IPR011042">
    <property type="entry name" value="6-blade_b-propeller_TolB-like"/>
</dbReference>
<organism evidence="5 6">
    <name type="scientific">Rotaria socialis</name>
    <dbReference type="NCBI Taxonomy" id="392032"/>
    <lineage>
        <taxon>Eukaryota</taxon>
        <taxon>Metazoa</taxon>
        <taxon>Spiralia</taxon>
        <taxon>Gnathifera</taxon>
        <taxon>Rotifera</taxon>
        <taxon>Eurotatoria</taxon>
        <taxon>Bdelloidea</taxon>
        <taxon>Philodinida</taxon>
        <taxon>Philodinidae</taxon>
        <taxon>Rotaria</taxon>
    </lineage>
</organism>
<evidence type="ECO:0000256" key="2">
    <source>
        <dbReference type="ARBA" id="ARBA00022574"/>
    </source>
</evidence>
<protein>
    <recommendedName>
        <fullName evidence="4">Translation initiation factor beta propellor-like domain-containing protein</fullName>
    </recommendedName>
</protein>
<keyword evidence="1" id="KW-0396">Initiation factor</keyword>
<dbReference type="EMBL" id="CAJOBR010022501">
    <property type="protein sequence ID" value="CAF4947761.1"/>
    <property type="molecule type" value="Genomic_DNA"/>
</dbReference>
<evidence type="ECO:0000256" key="1">
    <source>
        <dbReference type="ARBA" id="ARBA00022540"/>
    </source>
</evidence>
<dbReference type="Pfam" id="PF08662">
    <property type="entry name" value="eIF2A"/>
    <property type="match status" value="1"/>
</dbReference>
<dbReference type="AlphaFoldDB" id="A0A821XQW3"/>
<evidence type="ECO:0000259" key="4">
    <source>
        <dbReference type="Pfam" id="PF08662"/>
    </source>
</evidence>
<dbReference type="Gene3D" id="2.120.10.30">
    <property type="entry name" value="TolB, C-terminal domain"/>
    <property type="match status" value="1"/>
</dbReference>
<dbReference type="InterPro" id="IPR013979">
    <property type="entry name" value="TIF_beta_prop-like"/>
</dbReference>
<comment type="caution">
    <text evidence="5">The sequence shown here is derived from an EMBL/GenBank/DDBJ whole genome shotgun (WGS) entry which is preliminary data.</text>
</comment>
<feature type="domain" description="Translation initiation factor beta propellor-like" evidence="4">
    <location>
        <begin position="66"/>
        <end position="160"/>
    </location>
</feature>
<reference evidence="5" key="1">
    <citation type="submission" date="2021-02" db="EMBL/GenBank/DDBJ databases">
        <authorList>
            <person name="Nowell W R."/>
        </authorList>
    </citation>
    <scope>NUCLEOTIDE SEQUENCE</scope>
</reference>
<feature type="non-terminal residue" evidence="5">
    <location>
        <position position="433"/>
    </location>
</feature>